<reference evidence="3 4" key="1">
    <citation type="journal article" date="2020" name="ISME J.">
        <title>Uncovering the hidden diversity of litter-decomposition mechanisms in mushroom-forming fungi.</title>
        <authorList>
            <person name="Floudas D."/>
            <person name="Bentzer J."/>
            <person name="Ahren D."/>
            <person name="Johansson T."/>
            <person name="Persson P."/>
            <person name="Tunlid A."/>
        </authorList>
    </citation>
    <scope>NUCLEOTIDE SEQUENCE [LARGE SCALE GENOMIC DNA]</scope>
    <source>
        <strain evidence="3 4">CBS 291.85</strain>
    </source>
</reference>
<dbReference type="Gene3D" id="2.60.120.260">
    <property type="entry name" value="Galactose-binding domain-like"/>
    <property type="match status" value="1"/>
</dbReference>
<keyword evidence="4" id="KW-1185">Reference proteome</keyword>
<dbReference type="EMBL" id="JAACJM010000025">
    <property type="protein sequence ID" value="KAF5365953.1"/>
    <property type="molecule type" value="Genomic_DNA"/>
</dbReference>
<organism evidence="3 4">
    <name type="scientific">Tetrapyrgos nigripes</name>
    <dbReference type="NCBI Taxonomy" id="182062"/>
    <lineage>
        <taxon>Eukaryota</taxon>
        <taxon>Fungi</taxon>
        <taxon>Dikarya</taxon>
        <taxon>Basidiomycota</taxon>
        <taxon>Agaricomycotina</taxon>
        <taxon>Agaricomycetes</taxon>
        <taxon>Agaricomycetidae</taxon>
        <taxon>Agaricales</taxon>
        <taxon>Marasmiineae</taxon>
        <taxon>Marasmiaceae</taxon>
        <taxon>Tetrapyrgos</taxon>
    </lineage>
</organism>
<proteinExistence type="predicted"/>
<evidence type="ECO:0000313" key="3">
    <source>
        <dbReference type="EMBL" id="KAF5365953.1"/>
    </source>
</evidence>
<comment type="caution">
    <text evidence="3">The sequence shown here is derived from an EMBL/GenBank/DDBJ whole genome shotgun (WGS) entry which is preliminary data.</text>
</comment>
<keyword evidence="2" id="KW-1133">Transmembrane helix</keyword>
<keyword evidence="2" id="KW-0812">Transmembrane</keyword>
<dbReference type="AlphaFoldDB" id="A0A8H5GJ18"/>
<protein>
    <submittedName>
        <fullName evidence="3">Uncharacterized protein</fullName>
    </submittedName>
</protein>
<sequence length="335" mass="36425">MNSVGPPRYRCSFAWTKLVNSTVDDSFQDERGVKIEYSPSNEWSSGSQCFAENGGTCSVQPDVDQLYQHTWHESAFSSQPGENGNPNTLLNATMNFNGSALYVFCVLARTQKMPFGNTDMTFYIDRQVVGSYNKPAPANSTGYDYNVLVYANTSLTPGLHTFVLQNGHKNSSSISEAILDKIVYSYEDDSSMSNSSSNPLATSDANSSSTNLAAIVAPAVTVPLVAIALGLCICLYVRCRHRQRSFTETPINPLLTPYMVAQVPSAGLNSSSRIDSAYNSTLSANTPFHGGQPRSKHRDLLPTPKSSMRRTSPYDPNLPPAYDQIHVSAGSLSLS</sequence>
<keyword evidence="2" id="KW-0472">Membrane</keyword>
<feature type="region of interest" description="Disordered" evidence="1">
    <location>
        <begin position="283"/>
        <end position="322"/>
    </location>
</feature>
<dbReference type="OrthoDB" id="2758521at2759"/>
<gene>
    <name evidence="3" type="ORF">D9758_006725</name>
</gene>
<evidence type="ECO:0000313" key="4">
    <source>
        <dbReference type="Proteomes" id="UP000559256"/>
    </source>
</evidence>
<accession>A0A8H5GJ18</accession>
<name>A0A8H5GJ18_9AGAR</name>
<feature type="transmembrane region" description="Helical" evidence="2">
    <location>
        <begin position="212"/>
        <end position="237"/>
    </location>
</feature>
<evidence type="ECO:0000256" key="1">
    <source>
        <dbReference type="SAM" id="MobiDB-lite"/>
    </source>
</evidence>
<dbReference type="Proteomes" id="UP000559256">
    <property type="component" value="Unassembled WGS sequence"/>
</dbReference>
<evidence type="ECO:0000256" key="2">
    <source>
        <dbReference type="SAM" id="Phobius"/>
    </source>
</evidence>